<dbReference type="RefSeq" id="WP_167995266.1">
    <property type="nucleotide sequence ID" value="NZ_JAATJL010000001.1"/>
</dbReference>
<comment type="caution">
    <text evidence="1">The sequence shown here is derived from an EMBL/GenBank/DDBJ whole genome shotgun (WGS) entry which is preliminary data.</text>
</comment>
<evidence type="ECO:0008006" key="3">
    <source>
        <dbReference type="Google" id="ProtNLM"/>
    </source>
</evidence>
<dbReference type="Proteomes" id="UP000547458">
    <property type="component" value="Unassembled WGS sequence"/>
</dbReference>
<sequence length="151" mass="16320">MRRVSAGVLIALGAALGTSGCSGETVSGACADWVLFETPQDLFDHAPLVLVGRPIAEDGQQRIYGYDAQIHVVSIEKILKGDIEQDEIRIASMPQTCTDVSVVYPRGDPLDIDQRVIIFASEQEGQWFTITPEQGVLSFAEGEELPFSVGP</sequence>
<reference evidence="1 2" key="1">
    <citation type="submission" date="2020-03" db="EMBL/GenBank/DDBJ databases">
        <title>Sequencing the genomes of 1000 actinobacteria strains.</title>
        <authorList>
            <person name="Klenk H.-P."/>
        </authorList>
    </citation>
    <scope>NUCLEOTIDE SEQUENCE [LARGE SCALE GENOMIC DNA]</scope>
    <source>
        <strain evidence="1 2">DSM 16403</strain>
    </source>
</reference>
<evidence type="ECO:0000313" key="1">
    <source>
        <dbReference type="EMBL" id="NJC23956.1"/>
    </source>
</evidence>
<dbReference type="EMBL" id="JAATJL010000001">
    <property type="protein sequence ID" value="NJC23956.1"/>
    <property type="molecule type" value="Genomic_DNA"/>
</dbReference>
<keyword evidence="2" id="KW-1185">Reference proteome</keyword>
<organism evidence="1 2">
    <name type="scientific">Arthrobacter pigmenti</name>
    <dbReference type="NCBI Taxonomy" id="271432"/>
    <lineage>
        <taxon>Bacteria</taxon>
        <taxon>Bacillati</taxon>
        <taxon>Actinomycetota</taxon>
        <taxon>Actinomycetes</taxon>
        <taxon>Micrococcales</taxon>
        <taxon>Micrococcaceae</taxon>
        <taxon>Arthrobacter</taxon>
    </lineage>
</organism>
<dbReference type="AlphaFoldDB" id="A0A846RYA5"/>
<dbReference type="PROSITE" id="PS51257">
    <property type="entry name" value="PROKAR_LIPOPROTEIN"/>
    <property type="match status" value="1"/>
</dbReference>
<name>A0A846RYA5_9MICC</name>
<protein>
    <recommendedName>
        <fullName evidence="3">Lipoprotein</fullName>
    </recommendedName>
</protein>
<accession>A0A846RYA5</accession>
<proteinExistence type="predicted"/>
<gene>
    <name evidence="1" type="ORF">BJ994_003032</name>
</gene>
<evidence type="ECO:0000313" key="2">
    <source>
        <dbReference type="Proteomes" id="UP000547458"/>
    </source>
</evidence>